<dbReference type="Pfam" id="PF08327">
    <property type="entry name" value="AHSA1"/>
    <property type="match status" value="1"/>
</dbReference>
<dbReference type="AlphaFoldDB" id="A0A3B7MUH6"/>
<proteinExistence type="inferred from homology"/>
<dbReference type="InterPro" id="IPR013538">
    <property type="entry name" value="ASHA1/2-like_C"/>
</dbReference>
<dbReference type="KEGG" id="pseg:D3H65_28840"/>
<gene>
    <name evidence="3" type="ORF">D3H65_28840</name>
</gene>
<dbReference type="EMBL" id="CP032157">
    <property type="protein sequence ID" value="AXY77748.1"/>
    <property type="molecule type" value="Genomic_DNA"/>
</dbReference>
<sequence>MKNNAITVEVSIQAPIETVWTCWTAPRHILQWNQPSAEWKTSRVENDLRPGGRFLYVMEAKDGTEGFDFEGAYDEVEIHQLISYTLTDGRQTVNLFTQTASGTTITETFDPVEGLSAQLQQDFCAGVLENFRRYTESQVGEAGAEI</sequence>
<evidence type="ECO:0000256" key="1">
    <source>
        <dbReference type="ARBA" id="ARBA00006817"/>
    </source>
</evidence>
<keyword evidence="4" id="KW-1185">Reference proteome</keyword>
<protein>
    <submittedName>
        <fullName evidence="3">Polyketide cyclase</fullName>
    </submittedName>
</protein>
<dbReference type="Proteomes" id="UP000263900">
    <property type="component" value="Chromosome"/>
</dbReference>
<dbReference type="Gene3D" id="3.30.530.20">
    <property type="match status" value="1"/>
</dbReference>
<accession>A0A3B7MUH6</accession>
<evidence type="ECO:0000259" key="2">
    <source>
        <dbReference type="Pfam" id="PF08327"/>
    </source>
</evidence>
<dbReference type="InterPro" id="IPR023393">
    <property type="entry name" value="START-like_dom_sf"/>
</dbReference>
<name>A0A3B7MUH6_9BACT</name>
<dbReference type="RefSeq" id="WP_119053621.1">
    <property type="nucleotide sequence ID" value="NZ_CP032157.1"/>
</dbReference>
<evidence type="ECO:0000313" key="4">
    <source>
        <dbReference type="Proteomes" id="UP000263900"/>
    </source>
</evidence>
<evidence type="ECO:0000313" key="3">
    <source>
        <dbReference type="EMBL" id="AXY77748.1"/>
    </source>
</evidence>
<feature type="domain" description="Activator of Hsp90 ATPase homologue 1/2-like C-terminal" evidence="2">
    <location>
        <begin position="14"/>
        <end position="119"/>
    </location>
</feature>
<dbReference type="SUPFAM" id="SSF55961">
    <property type="entry name" value="Bet v1-like"/>
    <property type="match status" value="1"/>
</dbReference>
<dbReference type="OrthoDB" id="384974at2"/>
<comment type="similarity">
    <text evidence="1">Belongs to the AHA1 family.</text>
</comment>
<organism evidence="3 4">
    <name type="scientific">Paraflavitalea soli</name>
    <dbReference type="NCBI Taxonomy" id="2315862"/>
    <lineage>
        <taxon>Bacteria</taxon>
        <taxon>Pseudomonadati</taxon>
        <taxon>Bacteroidota</taxon>
        <taxon>Chitinophagia</taxon>
        <taxon>Chitinophagales</taxon>
        <taxon>Chitinophagaceae</taxon>
        <taxon>Paraflavitalea</taxon>
    </lineage>
</organism>
<reference evidence="3 4" key="1">
    <citation type="submission" date="2018-09" db="EMBL/GenBank/DDBJ databases">
        <title>Genome sequencing of strain 6GH32-13.</title>
        <authorList>
            <person name="Weon H.-Y."/>
            <person name="Heo J."/>
            <person name="Kwon S.-W."/>
        </authorList>
    </citation>
    <scope>NUCLEOTIDE SEQUENCE [LARGE SCALE GENOMIC DNA]</scope>
    <source>
        <strain evidence="3 4">5GH32-13</strain>
    </source>
</reference>